<evidence type="ECO:0008006" key="4">
    <source>
        <dbReference type="Google" id="ProtNLM"/>
    </source>
</evidence>
<dbReference type="AlphaFoldDB" id="A0A8H6V1I4"/>
<dbReference type="InterPro" id="IPR011042">
    <property type="entry name" value="6-blade_b-propeller_TolB-like"/>
</dbReference>
<dbReference type="Gene3D" id="2.120.10.30">
    <property type="entry name" value="TolB, C-terminal domain"/>
    <property type="match status" value="1"/>
</dbReference>
<dbReference type="PANTHER" id="PTHR42060:SF3">
    <property type="entry name" value="SMP-30_GLUCONOLACTONASE_LRE-LIKE REGION DOMAIN-CONTAINING PROTEIN"/>
    <property type="match status" value="1"/>
</dbReference>
<sequence length="686" mass="75895">MSAYQYNDIRRDGFVSAFGRFMADPGRMDRIEGSQLRSMFLPKLSREGQKALRDNFDFVRAQLKHYGVQFEEREFTGQGTALMKAALQAGKCDQVPDHIMKLQQQMHAEWISERTPEQLASNPDWVMQKYFLSADQPDQPDRTKTTTVVGIPFDRHSEYPFGPKTQVIFMGWDRASVEKAANQYPAEEARRLQDEEDERENEREKIHMDYLNSRSQQTEDVTPVGTYIVDCETIEREYPDMADDLSLDIHRTDTPGVFKADFDFGVLEGVMIICSQKSALDEYCAQANRDDESDWNDSVDEEGSEGETDDYDSVPAKEKVKLGVKRNPPASKPMTRPKKYKAGHDQPRKYLLKLKCREMGEGMIYSQASNGTINFKDKNFASFEGVADFPSVGQGFTRNGTWLENLAVRPNGNILATRLDVPELWLIDPANTNSAEAGSLFYNFPNATGLLGITEIDRDVYAVVAGNFSISTVKSTPGSFVIWRLDASGTAPSASILARIPDAEVLNGITRFGQNLLLITDSVKGVIWRLDIRSGLYSQALSDPTMLPAAGQPYAAGVNGVHVRGKYVYYTSTTQMLFCRVPVDSTAAATGPVEVVTSGITPDDFMLERDGTAYITTNPDNGLVKVDPKGRVRLVAGNQFTIAVGGSTAVAGSKDGSVLYVTTTGGQFSPILGKLIEPAKVVAIHL</sequence>
<feature type="region of interest" description="Disordered" evidence="1">
    <location>
        <begin position="288"/>
        <end position="316"/>
    </location>
</feature>
<dbReference type="OrthoDB" id="4630416at2759"/>
<dbReference type="PANTHER" id="PTHR42060">
    <property type="entry name" value="NHL REPEAT-CONTAINING PROTEIN-RELATED"/>
    <property type="match status" value="1"/>
</dbReference>
<dbReference type="EMBL" id="JACBAE010001160">
    <property type="protein sequence ID" value="KAF7171944.1"/>
    <property type="molecule type" value="Genomic_DNA"/>
</dbReference>
<dbReference type="Proteomes" id="UP000654922">
    <property type="component" value="Unassembled WGS sequence"/>
</dbReference>
<reference evidence="2" key="1">
    <citation type="submission" date="2020-06" db="EMBL/GenBank/DDBJ databases">
        <title>Draft genome sequences of strains closely related to Aspergillus parafelis and Aspergillus hiratsukae.</title>
        <authorList>
            <person name="Dos Santos R.A.C."/>
            <person name="Rivero-Menendez O."/>
            <person name="Steenwyk J.L."/>
            <person name="Mead M.E."/>
            <person name="Goldman G.H."/>
            <person name="Alastruey-Izquierdo A."/>
            <person name="Rokas A."/>
        </authorList>
    </citation>
    <scope>NUCLEOTIDE SEQUENCE</scope>
    <source>
        <strain evidence="2">CNM-CM5623</strain>
    </source>
</reference>
<name>A0A8H6V1I4_9EURO</name>
<comment type="caution">
    <text evidence="2">The sequence shown here is derived from an EMBL/GenBank/DDBJ whole genome shotgun (WGS) entry which is preliminary data.</text>
</comment>
<feature type="compositionally biased region" description="Acidic residues" evidence="1">
    <location>
        <begin position="291"/>
        <end position="312"/>
    </location>
</feature>
<proteinExistence type="predicted"/>
<gene>
    <name evidence="2" type="ORF">CNMCM5623_004219</name>
</gene>
<evidence type="ECO:0000313" key="3">
    <source>
        <dbReference type="Proteomes" id="UP000654922"/>
    </source>
</evidence>
<evidence type="ECO:0000256" key="1">
    <source>
        <dbReference type="SAM" id="MobiDB-lite"/>
    </source>
</evidence>
<accession>A0A8H6V1I4</accession>
<dbReference type="InterPro" id="IPR052998">
    <property type="entry name" value="Hetero-Diels-Alderase-like"/>
</dbReference>
<protein>
    <recommendedName>
        <fullName evidence="4">SMP-30/Gluconolactonase/LRE-like region domain-containing protein</fullName>
    </recommendedName>
</protein>
<dbReference type="SUPFAM" id="SSF63829">
    <property type="entry name" value="Calcium-dependent phosphotriesterase"/>
    <property type="match status" value="1"/>
</dbReference>
<evidence type="ECO:0000313" key="2">
    <source>
        <dbReference type="EMBL" id="KAF7171944.1"/>
    </source>
</evidence>
<organism evidence="2 3">
    <name type="scientific">Aspergillus felis</name>
    <dbReference type="NCBI Taxonomy" id="1287682"/>
    <lineage>
        <taxon>Eukaryota</taxon>
        <taxon>Fungi</taxon>
        <taxon>Dikarya</taxon>
        <taxon>Ascomycota</taxon>
        <taxon>Pezizomycotina</taxon>
        <taxon>Eurotiomycetes</taxon>
        <taxon>Eurotiomycetidae</taxon>
        <taxon>Eurotiales</taxon>
        <taxon>Aspergillaceae</taxon>
        <taxon>Aspergillus</taxon>
        <taxon>Aspergillus subgen. Fumigati</taxon>
    </lineage>
</organism>